<dbReference type="EMBL" id="CP024046">
    <property type="protein sequence ID" value="AXR76354.1"/>
    <property type="molecule type" value="Genomic_DNA"/>
</dbReference>
<evidence type="ECO:0000256" key="1">
    <source>
        <dbReference type="ARBA" id="ARBA00023002"/>
    </source>
</evidence>
<dbReference type="SUPFAM" id="SSF51905">
    <property type="entry name" value="FAD/NAD(P)-binding domain"/>
    <property type="match status" value="1"/>
</dbReference>
<dbReference type="OrthoDB" id="168391at2157"/>
<dbReference type="Proteomes" id="UP000258707">
    <property type="component" value="Plasmid pAArc1-02"/>
</dbReference>
<accession>A0A346PA09</accession>
<dbReference type="InterPro" id="IPR036188">
    <property type="entry name" value="FAD/NAD-bd_sf"/>
</dbReference>
<geneLocation type="plasmid" evidence="5">
    <name>paarc-mg-01</name>
</geneLocation>
<geneLocation type="plasmid" evidence="3">
    <name>pAArc1-02</name>
</geneLocation>
<keyword evidence="5" id="KW-1185">Reference proteome</keyword>
<organism evidence="3 6">
    <name type="scientific">Natrarchaeobaculum sulfurireducens</name>
    <dbReference type="NCBI Taxonomy" id="2044521"/>
    <lineage>
        <taxon>Archaea</taxon>
        <taxon>Methanobacteriati</taxon>
        <taxon>Methanobacteriota</taxon>
        <taxon>Stenosarchaea group</taxon>
        <taxon>Halobacteria</taxon>
        <taxon>Halobacteriales</taxon>
        <taxon>Natrialbaceae</taxon>
        <taxon>Natrarchaeobaculum</taxon>
    </lineage>
</organism>
<dbReference type="KEGG" id="nan:AArc1_5153"/>
<accession>A0A346PKI8</accession>
<geneLocation type="plasmid" evidence="6">
    <name>paarc1-02</name>
</geneLocation>
<dbReference type="GO" id="GO:0005737">
    <property type="term" value="C:cytoplasm"/>
    <property type="evidence" value="ECO:0007669"/>
    <property type="project" value="TreeGrafter"/>
</dbReference>
<dbReference type="KEGG" id="nag:AArcMg_4208"/>
<dbReference type="InterPro" id="IPR006076">
    <property type="entry name" value="FAD-dep_OxRdtase"/>
</dbReference>
<dbReference type="AlphaFoldDB" id="A0A346PA09"/>
<dbReference type="EMBL" id="CP027032">
    <property type="protein sequence ID" value="AXR80033.1"/>
    <property type="molecule type" value="Genomic_DNA"/>
</dbReference>
<dbReference type="RefSeq" id="WP_117362531.1">
    <property type="nucleotide sequence ID" value="NZ_CP024046.1"/>
</dbReference>
<dbReference type="GO" id="GO:0016491">
    <property type="term" value="F:oxidoreductase activity"/>
    <property type="evidence" value="ECO:0007669"/>
    <property type="project" value="UniProtKB-KW"/>
</dbReference>
<gene>
    <name evidence="3" type="ORF">AArc1_5153</name>
    <name evidence="4" type="ORF">AArcMg_4208</name>
</gene>
<dbReference type="PANTHER" id="PTHR13847:SF287">
    <property type="entry name" value="FAD-DEPENDENT OXIDOREDUCTASE DOMAIN-CONTAINING PROTEIN 1"/>
    <property type="match status" value="1"/>
</dbReference>
<keyword evidence="3" id="KW-0614">Plasmid</keyword>
<reference evidence="4 5" key="2">
    <citation type="submission" date="2018-02" db="EMBL/GenBank/DDBJ databases">
        <title>Phenotypic and genomic properties of facultatively anaerobic sulfur-reducing natronoarchaea from hypersaline soda lakes.</title>
        <authorList>
            <person name="Sorokin D.Y."/>
            <person name="Kublanov I.V."/>
            <person name="Roman P."/>
            <person name="Sinninghe Damste J.S."/>
            <person name="Golyshin P.N."/>
            <person name="Rojo D."/>
            <person name="Ciordia S."/>
            <person name="Mena M.D.C."/>
            <person name="Ferrer M."/>
            <person name="Messina E."/>
            <person name="Smedile F."/>
            <person name="La Spada G."/>
            <person name="La Cono V."/>
            <person name="Yakimov M.M."/>
        </authorList>
    </citation>
    <scope>NUCLEOTIDE SEQUENCE [LARGE SCALE GENOMIC DNA]</scope>
    <source>
        <strain evidence="4 5">AArc-Mg</strain>
        <plasmid evidence="5">paarc-mg-01</plasmid>
        <plasmid evidence="4">pAArc-Mg-01</plasmid>
    </source>
</reference>
<evidence type="ECO:0000313" key="6">
    <source>
        <dbReference type="Proteomes" id="UP000258707"/>
    </source>
</evidence>
<name>A0A346PA09_9EURY</name>
<reference evidence="3 6" key="1">
    <citation type="submission" date="2017-10" db="EMBL/GenBank/DDBJ databases">
        <title>Phenotypic and genomic properties of facultatively anaerobic sulfur-reducing natronoarchaea from hypersaline soda lakes.</title>
        <authorList>
            <person name="Sorokin D.Y."/>
            <person name="Kublanov I.V."/>
            <person name="Roman P."/>
            <person name="Sinninghe Damste J.S."/>
            <person name="Golyshin P.N."/>
            <person name="Rojo D."/>
            <person name="Ciordia S."/>
            <person name="Mena Md.C."/>
            <person name="Ferrer M."/>
            <person name="Messina E."/>
            <person name="Smedile F."/>
            <person name="La Spada G."/>
            <person name="La Cono V."/>
            <person name="Yakimov M.M."/>
        </authorList>
    </citation>
    <scope>NUCLEOTIDE SEQUENCE [LARGE SCALE GENOMIC DNA]</scope>
    <source>
        <strain evidence="3 6">AArc1</strain>
        <plasmid evidence="6">paarc1-02</plasmid>
        <plasmid evidence="3">pAArc1-02</plasmid>
    </source>
</reference>
<geneLocation type="plasmid" evidence="4">
    <name>pAArc-Mg-01</name>
</geneLocation>
<dbReference type="Gene3D" id="3.50.50.60">
    <property type="entry name" value="FAD/NAD(P)-binding domain"/>
    <property type="match status" value="1"/>
</dbReference>
<keyword evidence="1" id="KW-0560">Oxidoreductase</keyword>
<dbReference type="Proteomes" id="UP000258613">
    <property type="component" value="Plasmid pAArc-Mg-01"/>
</dbReference>
<feature type="domain" description="FAD dependent oxidoreductase" evidence="2">
    <location>
        <begin position="12"/>
        <end position="362"/>
    </location>
</feature>
<evidence type="ECO:0000313" key="4">
    <source>
        <dbReference type="EMBL" id="AXR80033.1"/>
    </source>
</evidence>
<evidence type="ECO:0000259" key="2">
    <source>
        <dbReference type="Pfam" id="PF01266"/>
    </source>
</evidence>
<dbReference type="PANTHER" id="PTHR13847">
    <property type="entry name" value="SARCOSINE DEHYDROGENASE-RELATED"/>
    <property type="match status" value="1"/>
</dbReference>
<dbReference type="Pfam" id="PF01266">
    <property type="entry name" value="DAO"/>
    <property type="match status" value="1"/>
</dbReference>
<sequence length="395" mass="43082">MTETDTQPDGADIVIIGGGVMGTSIAYFATTELSLDVVLLEKSGIGSGSTGDSSAILRHHYGDDEIYARMAWWSHQFYRRFAEETGQQIAYERSPLVRFTPETEDSYALAGYETLQKLDIPVSKYEKDAFDDYYPMLSVDEYSVAVSDDTAAYSDGADVAGGFARAAQNNGATVLTNTPVHEITTTNGIVDGVRTDRGHIDSQHVVLAAGPWTPRLAKQIDIEIPIRVEREQILILDPPAEYKDQYPELTPTTALPGGNWYIRSDFGDGILVATHHMGDRVDPEVYGDQPDESTVLELTDDLTDMIPELAEAGIRGRYCGVYSTTPDHDFVIDKKKGCYLACGFSGHGFKHGPAIGKIVTDMIDSGESDLVDIDYFSLDRFANGAGGHSPPEDGI</sequence>
<dbReference type="Gene3D" id="3.30.9.10">
    <property type="entry name" value="D-Amino Acid Oxidase, subunit A, domain 2"/>
    <property type="match status" value="1"/>
</dbReference>
<evidence type="ECO:0000313" key="5">
    <source>
        <dbReference type="Proteomes" id="UP000258613"/>
    </source>
</evidence>
<protein>
    <submittedName>
        <fullName evidence="3">FAD-binding oxidoreductase</fullName>
    </submittedName>
    <submittedName>
        <fullName evidence="4">FAD-dependent oxidoreductase</fullName>
    </submittedName>
</protein>
<proteinExistence type="predicted"/>
<dbReference type="GeneID" id="37640492"/>
<evidence type="ECO:0000313" key="3">
    <source>
        <dbReference type="EMBL" id="AXR76354.1"/>
    </source>
</evidence>